<sequence length="255" mass="28557">MLKITKYVLYDILRNKILLAYTVFLLILSCSLFYLEENPDKAISSLLTIVTIIVPLIAMIFTTTYFYNSSEFIELLVSQPLKRNTILMAEYIGIAGSLLIALAIGLGIPICFYSFTSLGITLLFIGLLLSLIFTSLAFLCSVLTRDKAKGIGLSLLIWFFFSVIYDGLILGVLFSFSDYPLEKTIITLSALNPIDLARIIIMLKMDVSALMGYTGALYKNILGNQWGTLISILIMIIWFVVPLIISLKLFKKKNL</sequence>
<dbReference type="AlphaFoldDB" id="H8KTZ3"/>
<dbReference type="eggNOG" id="COG1277">
    <property type="taxonomic scope" value="Bacteria"/>
</dbReference>
<dbReference type="RefSeq" id="WP_014680070.1">
    <property type="nucleotide sequence ID" value="NC_017770.1"/>
</dbReference>
<dbReference type="STRING" id="929556.Solca_1779"/>
<feature type="transmembrane region" description="Helical" evidence="1">
    <location>
        <begin position="121"/>
        <end position="143"/>
    </location>
</feature>
<keyword evidence="3" id="KW-1185">Reference proteome</keyword>
<dbReference type="GO" id="GO:0005886">
    <property type="term" value="C:plasma membrane"/>
    <property type="evidence" value="ECO:0007669"/>
    <property type="project" value="UniProtKB-SubCell"/>
</dbReference>
<dbReference type="Pfam" id="PF12679">
    <property type="entry name" value="ABC2_membrane_2"/>
    <property type="match status" value="1"/>
</dbReference>
<accession>H8KTZ3</accession>
<dbReference type="OrthoDB" id="1068411at2"/>
<keyword evidence="1" id="KW-1133">Transmembrane helix</keyword>
<name>H8KTZ3_SOLCM</name>
<feature type="transmembrane region" description="Helical" evidence="1">
    <location>
        <begin position="230"/>
        <end position="250"/>
    </location>
</feature>
<keyword evidence="1" id="KW-0472">Membrane</keyword>
<dbReference type="EMBL" id="CP003349">
    <property type="protein sequence ID" value="AFD06843.1"/>
    <property type="molecule type" value="Genomic_DNA"/>
</dbReference>
<feature type="transmembrane region" description="Helical" evidence="1">
    <location>
        <begin position="155"/>
        <end position="176"/>
    </location>
</feature>
<dbReference type="KEGG" id="scn:Solca_1779"/>
<dbReference type="HOGENOM" id="CLU_071765_2_0_10"/>
<evidence type="ECO:0000313" key="2">
    <source>
        <dbReference type="EMBL" id="AFD06843.1"/>
    </source>
</evidence>
<feature type="transmembrane region" description="Helical" evidence="1">
    <location>
        <begin position="88"/>
        <end position="115"/>
    </location>
</feature>
<feature type="transmembrane region" description="Helical" evidence="1">
    <location>
        <begin position="12"/>
        <end position="34"/>
    </location>
</feature>
<dbReference type="GO" id="GO:0140359">
    <property type="term" value="F:ABC-type transporter activity"/>
    <property type="evidence" value="ECO:0007669"/>
    <property type="project" value="InterPro"/>
</dbReference>
<gene>
    <name evidence="2" type="ordered locus">Solca_1779</name>
</gene>
<keyword evidence="1" id="KW-0812">Transmembrane</keyword>
<evidence type="ECO:0000313" key="3">
    <source>
        <dbReference type="Proteomes" id="UP000007590"/>
    </source>
</evidence>
<evidence type="ECO:0000256" key="1">
    <source>
        <dbReference type="SAM" id="Phobius"/>
    </source>
</evidence>
<evidence type="ECO:0008006" key="4">
    <source>
        <dbReference type="Google" id="ProtNLM"/>
    </source>
</evidence>
<dbReference type="Proteomes" id="UP000007590">
    <property type="component" value="Chromosome"/>
</dbReference>
<reference evidence="2" key="1">
    <citation type="submission" date="2012-02" db="EMBL/GenBank/DDBJ databases">
        <title>The complete genome of Solitalea canadensis DSM 3403.</title>
        <authorList>
            <consortium name="US DOE Joint Genome Institute (JGI-PGF)"/>
            <person name="Lucas S."/>
            <person name="Copeland A."/>
            <person name="Lapidus A."/>
            <person name="Glavina del Rio T."/>
            <person name="Dalin E."/>
            <person name="Tice H."/>
            <person name="Bruce D."/>
            <person name="Goodwin L."/>
            <person name="Pitluck S."/>
            <person name="Peters L."/>
            <person name="Ovchinnikova G."/>
            <person name="Lu M."/>
            <person name="Kyrpides N."/>
            <person name="Mavromatis K."/>
            <person name="Ivanova N."/>
            <person name="Brettin T."/>
            <person name="Detter J.C."/>
            <person name="Han C."/>
            <person name="Larimer F."/>
            <person name="Land M."/>
            <person name="Hauser L."/>
            <person name="Markowitz V."/>
            <person name="Cheng J.-F."/>
            <person name="Hugenholtz P."/>
            <person name="Woyke T."/>
            <person name="Wu D."/>
            <person name="Spring S."/>
            <person name="Schroeder M."/>
            <person name="Kopitz M."/>
            <person name="Brambilla E."/>
            <person name="Klenk H.-P."/>
            <person name="Eisen J.A."/>
        </authorList>
    </citation>
    <scope>NUCLEOTIDE SEQUENCE</scope>
    <source>
        <strain evidence="2">DSM 3403</strain>
    </source>
</reference>
<dbReference type="PROSITE" id="PS51257">
    <property type="entry name" value="PROKAR_LIPOPROTEIN"/>
    <property type="match status" value="1"/>
</dbReference>
<proteinExistence type="predicted"/>
<feature type="transmembrane region" description="Helical" evidence="1">
    <location>
        <begin position="46"/>
        <end position="67"/>
    </location>
</feature>
<organism evidence="2 3">
    <name type="scientific">Solitalea canadensis (strain ATCC 29591 / DSM 3403 / JCM 21819 / LMG 8368 / NBRC 15130 / NCIMB 12057 / USAM 9D)</name>
    <name type="common">Flexibacter canadensis</name>
    <dbReference type="NCBI Taxonomy" id="929556"/>
    <lineage>
        <taxon>Bacteria</taxon>
        <taxon>Pseudomonadati</taxon>
        <taxon>Bacteroidota</taxon>
        <taxon>Sphingobacteriia</taxon>
        <taxon>Sphingobacteriales</taxon>
        <taxon>Sphingobacteriaceae</taxon>
        <taxon>Solitalea</taxon>
    </lineage>
</organism>
<protein>
    <recommendedName>
        <fullName evidence="4">ABC-type transport system involved in multi-copper enzyme maturation, permease component</fullName>
    </recommendedName>
</protein>